<dbReference type="Gene3D" id="3.30.930.30">
    <property type="match status" value="1"/>
</dbReference>
<feature type="domain" description="(+)RNA virus helicase C-terminal" evidence="6">
    <location>
        <begin position="646"/>
        <end position="692"/>
    </location>
</feature>
<dbReference type="Gene3D" id="3.40.50.300">
    <property type="entry name" value="P-loop containing nucleotide triphosphate hydrolases"/>
    <property type="match status" value="2"/>
</dbReference>
<evidence type="ECO:0000259" key="6">
    <source>
        <dbReference type="Pfam" id="PF01443"/>
    </source>
</evidence>
<dbReference type="OrthoDB" id="1634048at2"/>
<dbReference type="RefSeq" id="WP_058530804.1">
    <property type="nucleotide sequence ID" value="NZ_CAAAIN010000013.1"/>
</dbReference>
<accession>A0A0W0XXV8</accession>
<evidence type="ECO:0000313" key="9">
    <source>
        <dbReference type="Proteomes" id="UP000054608"/>
    </source>
</evidence>
<dbReference type="CDD" id="cd17933">
    <property type="entry name" value="DEXSc_RecD-like"/>
    <property type="match status" value="1"/>
</dbReference>
<evidence type="ECO:0000256" key="2">
    <source>
        <dbReference type="ARBA" id="ARBA00022741"/>
    </source>
</evidence>
<dbReference type="NCBIfam" id="TIGR02768">
    <property type="entry name" value="TraA_Ti"/>
    <property type="match status" value="1"/>
</dbReference>
<organism evidence="8 9">
    <name type="scientific">Legionella rubrilucens</name>
    <dbReference type="NCBI Taxonomy" id="458"/>
    <lineage>
        <taxon>Bacteria</taxon>
        <taxon>Pseudomonadati</taxon>
        <taxon>Pseudomonadota</taxon>
        <taxon>Gammaproteobacteria</taxon>
        <taxon>Legionellales</taxon>
        <taxon>Legionellaceae</taxon>
        <taxon>Legionella</taxon>
    </lineage>
</organism>
<sequence>MAIAFARVSIHTRSKGHSAVAASAYRTASKLLDERTGTNYDFSNRSEVVFSEIMLPEGASDKFQQRELLWNEVERAETRKNSQLCKDVVLALPKELSIVEHIELARRFAQTHFVDNGLPCDIAIHDDKDGNPHAHILVTLRRLQGEHFAKHKARDLNPTFAKGIIVEGDYWNEQWRSFQTDYFQEKKIDLAVDLNHLISEKHEGRNRDEANHYLREENQLIREAREELALHDLDNLLNQLSLSHSVFTRKDIEKLLFKSIQSDTTSTAYLNQVAQLLAHKDVINLGVNDSGVESYTTRHQYIAESRLLSHVEKMRLRQGHVYSLSRDVILKNYPLNDEQREAFHYITQGKDISVLIGRPGVGKSYLLKPIKEYFEANRCRVLGASLSGKVAKALQSETGIQSSTIASLAYRLSNKQMTLRRNDVLIIDEAGMVDFSSLAYLIEAASKAKAKVILVGDPDQLKPINKGEIFRGIAAHTGYIELDQIRRQRDEGDRKASMDLAKGEVKKAIDHYANKGAIHFAEVVSESQEAMVHSWVSGIHQLSDCQNNMMLAFSRAAVYSLNEQARERLRNKGMIGHEDFDYSSEGGEKIIALAQGERILLRQNDKAIGIRNGDLATILAIDKDSLTAQLDSGEQVVIPKTYRHIEYGYALTVHKAQGMTVDKVKVLIDSQYWDRNLSFVALTRHHDSVAVYANRHQHADLGTLTKTLSRSVAKDNVIDWPLDFALRAGFNPDSMVGKALNHIAGVGHKIKEKFNYLANYEEYLKQQHDKERALSKQERRLIAKQAADYMDEQSEYLKIRLQITKEAKQQNINISQHPQFQSLYAQSLARDEKAHRLWTNHHQQLADNPHLKEAAASIEKASLRYERYQTIVAIAQKKSLKEQDMPQLEKISWKVDGVHISQVAKELGVKPQQLYKTIQVRQIEKEKMVLNELKQQYPHLAEYEKLRLTQQKTHRVQDKGDKLLKQKTIEILSDKVFLDQVRIQLPSLHKNLNQNLDAKLINIDRE</sequence>
<dbReference type="InterPro" id="IPR027351">
    <property type="entry name" value="(+)RNA_virus_helicase_core_dom"/>
</dbReference>
<dbReference type="InterPro" id="IPR027417">
    <property type="entry name" value="P-loop_NTPase"/>
</dbReference>
<evidence type="ECO:0000256" key="1">
    <source>
        <dbReference type="ARBA" id="ARBA00010873"/>
    </source>
</evidence>
<dbReference type="PANTHER" id="PTHR43788">
    <property type="entry name" value="DNA2/NAM7 HELICASE FAMILY MEMBER"/>
    <property type="match status" value="1"/>
</dbReference>
<evidence type="ECO:0000256" key="3">
    <source>
        <dbReference type="ARBA" id="ARBA00022840"/>
    </source>
</evidence>
<protein>
    <submittedName>
        <fullName evidence="8">Conjugal transfer protein TraA</fullName>
    </submittedName>
</protein>
<name>A0A0W0XXV8_9GAMM</name>
<dbReference type="PATRIC" id="fig|458.5.peg.717"/>
<gene>
    <name evidence="8" type="primary">traA_1</name>
    <name evidence="8" type="ORF">Lrub_0691</name>
</gene>
<dbReference type="Gene3D" id="2.30.30.940">
    <property type="match status" value="1"/>
</dbReference>
<comment type="similarity">
    <text evidence="1">Belongs to the MobA/MobL family.</text>
</comment>
<dbReference type="EMBL" id="LNYT01000006">
    <property type="protein sequence ID" value="KTD49592.1"/>
    <property type="molecule type" value="Genomic_DNA"/>
</dbReference>
<dbReference type="SUPFAM" id="SSF52540">
    <property type="entry name" value="P-loop containing nucleoside triphosphate hydrolases"/>
    <property type="match status" value="2"/>
</dbReference>
<evidence type="ECO:0000259" key="7">
    <source>
        <dbReference type="Pfam" id="PF03389"/>
    </source>
</evidence>
<reference evidence="8 9" key="1">
    <citation type="submission" date="2015-11" db="EMBL/GenBank/DDBJ databases">
        <title>Genomic analysis of 38 Legionella species identifies large and diverse effector repertoires.</title>
        <authorList>
            <person name="Burstein D."/>
            <person name="Amaro F."/>
            <person name="Zusman T."/>
            <person name="Lifshitz Z."/>
            <person name="Cohen O."/>
            <person name="Gilbert J.A."/>
            <person name="Pupko T."/>
            <person name="Shuman H.A."/>
            <person name="Segal G."/>
        </authorList>
    </citation>
    <scope>NUCLEOTIDE SEQUENCE [LARGE SCALE GENOMIC DNA]</scope>
    <source>
        <strain evidence="8 9">WA-270A-C2</strain>
    </source>
</reference>
<feature type="coiled-coil region" evidence="5">
    <location>
        <begin position="207"/>
        <end position="234"/>
    </location>
</feature>
<dbReference type="InterPro" id="IPR050534">
    <property type="entry name" value="Coronavir_polyprotein_1ab"/>
</dbReference>
<dbReference type="AlphaFoldDB" id="A0A0W0XXV8"/>
<dbReference type="InterPro" id="IPR014136">
    <property type="entry name" value="TraA_Ti"/>
</dbReference>
<evidence type="ECO:0000256" key="5">
    <source>
        <dbReference type="SAM" id="Coils"/>
    </source>
</evidence>
<comment type="caution">
    <text evidence="8">The sequence shown here is derived from an EMBL/GenBank/DDBJ whole genome shotgun (WGS) entry which is preliminary data.</text>
</comment>
<dbReference type="Pfam" id="PF13604">
    <property type="entry name" value="AAA_30"/>
    <property type="match status" value="1"/>
</dbReference>
<feature type="domain" description="MobA/MobL protein" evidence="7">
    <location>
        <begin position="18"/>
        <end position="169"/>
    </location>
</feature>
<dbReference type="Proteomes" id="UP000054608">
    <property type="component" value="Unassembled WGS sequence"/>
</dbReference>
<keyword evidence="5" id="KW-0175">Coiled coil</keyword>
<keyword evidence="9" id="KW-1185">Reference proteome</keyword>
<dbReference type="Pfam" id="PF01443">
    <property type="entry name" value="Viral_helicase1"/>
    <property type="match status" value="1"/>
</dbReference>
<proteinExistence type="inferred from homology"/>
<evidence type="ECO:0000313" key="8">
    <source>
        <dbReference type="EMBL" id="KTD49592.1"/>
    </source>
</evidence>
<keyword evidence="2" id="KW-0547">Nucleotide-binding</keyword>
<dbReference type="GO" id="GO:0003678">
    <property type="term" value="F:DNA helicase activity"/>
    <property type="evidence" value="ECO:0007669"/>
    <property type="project" value="UniProtKB-ARBA"/>
</dbReference>
<dbReference type="STRING" id="458.Lrub_0691"/>
<keyword evidence="4" id="KW-0184">Conjugation</keyword>
<keyword evidence="3" id="KW-0067">ATP-binding</keyword>
<dbReference type="Pfam" id="PF03389">
    <property type="entry name" value="MobA_MobL"/>
    <property type="match status" value="1"/>
</dbReference>
<dbReference type="PANTHER" id="PTHR43788:SF6">
    <property type="entry name" value="DNA HELICASE B"/>
    <property type="match status" value="1"/>
</dbReference>
<evidence type="ECO:0000256" key="4">
    <source>
        <dbReference type="ARBA" id="ARBA00022971"/>
    </source>
</evidence>
<dbReference type="InterPro" id="IPR005053">
    <property type="entry name" value="MobA_MobL"/>
</dbReference>
<dbReference type="GO" id="GO:0005524">
    <property type="term" value="F:ATP binding"/>
    <property type="evidence" value="ECO:0007669"/>
    <property type="project" value="UniProtKB-KW"/>
</dbReference>
<dbReference type="CDD" id="cd18809">
    <property type="entry name" value="SF1_C_RecD"/>
    <property type="match status" value="1"/>
</dbReference>